<comment type="caution">
    <text evidence="1">The sequence shown here is derived from an EMBL/GenBank/DDBJ whole genome shotgun (WGS) entry which is preliminary data.</text>
</comment>
<dbReference type="Proteomes" id="UP001372338">
    <property type="component" value="Unassembled WGS sequence"/>
</dbReference>
<sequence length="103" mass="11340">MMEERIEDWISLGKGIESSTASLLIRIGTYGASIGVRRAGNRPVTSIPSARYGWSVAYHPTATRNCSLLVLGFSRYGWKGATCVATVPWVGDWKRNHRVAAWG</sequence>
<accession>A0AAN9DZ16</accession>
<evidence type="ECO:0000313" key="2">
    <source>
        <dbReference type="Proteomes" id="UP001372338"/>
    </source>
</evidence>
<evidence type="ECO:0000313" key="1">
    <source>
        <dbReference type="EMBL" id="KAK7243140.1"/>
    </source>
</evidence>
<name>A0AAN9DZ16_CROPI</name>
<dbReference type="EMBL" id="JAYWIO010000008">
    <property type="protein sequence ID" value="KAK7243140.1"/>
    <property type="molecule type" value="Genomic_DNA"/>
</dbReference>
<reference evidence="1 2" key="1">
    <citation type="submission" date="2024-01" db="EMBL/GenBank/DDBJ databases">
        <title>The genomes of 5 underutilized Papilionoideae crops provide insights into root nodulation and disease resistanc.</title>
        <authorList>
            <person name="Yuan L."/>
        </authorList>
    </citation>
    <scope>NUCLEOTIDE SEQUENCE [LARGE SCALE GENOMIC DNA]</scope>
    <source>
        <strain evidence="1">ZHUSHIDOU_FW_LH</strain>
        <tissue evidence="1">Leaf</tissue>
    </source>
</reference>
<dbReference type="AlphaFoldDB" id="A0AAN9DZ16"/>
<keyword evidence="2" id="KW-1185">Reference proteome</keyword>
<protein>
    <submittedName>
        <fullName evidence="1">Uncharacterized protein</fullName>
    </submittedName>
</protein>
<proteinExistence type="predicted"/>
<organism evidence="1 2">
    <name type="scientific">Crotalaria pallida</name>
    <name type="common">Smooth rattlebox</name>
    <name type="synonym">Crotalaria striata</name>
    <dbReference type="NCBI Taxonomy" id="3830"/>
    <lineage>
        <taxon>Eukaryota</taxon>
        <taxon>Viridiplantae</taxon>
        <taxon>Streptophyta</taxon>
        <taxon>Embryophyta</taxon>
        <taxon>Tracheophyta</taxon>
        <taxon>Spermatophyta</taxon>
        <taxon>Magnoliopsida</taxon>
        <taxon>eudicotyledons</taxon>
        <taxon>Gunneridae</taxon>
        <taxon>Pentapetalae</taxon>
        <taxon>rosids</taxon>
        <taxon>fabids</taxon>
        <taxon>Fabales</taxon>
        <taxon>Fabaceae</taxon>
        <taxon>Papilionoideae</taxon>
        <taxon>50 kb inversion clade</taxon>
        <taxon>genistoids sensu lato</taxon>
        <taxon>core genistoids</taxon>
        <taxon>Crotalarieae</taxon>
        <taxon>Crotalaria</taxon>
    </lineage>
</organism>
<gene>
    <name evidence="1" type="ORF">RIF29_37927</name>
</gene>